<dbReference type="Pfam" id="PF00001">
    <property type="entry name" value="7tm_1"/>
    <property type="match status" value="1"/>
</dbReference>
<keyword evidence="3" id="KW-0716">Sensory transduction</keyword>
<feature type="transmembrane region" description="Helical" evidence="16">
    <location>
        <begin position="217"/>
        <end position="236"/>
    </location>
</feature>
<dbReference type="PROSITE" id="PS50262">
    <property type="entry name" value="G_PROTEIN_RECEP_F1_2"/>
    <property type="match status" value="1"/>
</dbReference>
<dbReference type="SUPFAM" id="SSF81321">
    <property type="entry name" value="Family A G protein-coupled receptor-like"/>
    <property type="match status" value="1"/>
</dbReference>
<evidence type="ECO:0000313" key="18">
    <source>
        <dbReference type="EMBL" id="KYO27724.1"/>
    </source>
</evidence>
<keyword evidence="4 16" id="KW-0812">Transmembrane</keyword>
<keyword evidence="13" id="KW-0844">Vision</keyword>
<dbReference type="Gene3D" id="1.20.1070.10">
    <property type="entry name" value="Rhodopsin 7-helix transmembrane proteins"/>
    <property type="match status" value="1"/>
</dbReference>
<evidence type="ECO:0000256" key="14">
    <source>
        <dbReference type="ARBA" id="ARBA00057095"/>
    </source>
</evidence>
<evidence type="ECO:0000256" key="2">
    <source>
        <dbReference type="ARBA" id="ARBA00022543"/>
    </source>
</evidence>
<evidence type="ECO:0000256" key="12">
    <source>
        <dbReference type="ARBA" id="ARBA00023224"/>
    </source>
</evidence>
<dbReference type="Proteomes" id="UP000050525">
    <property type="component" value="Unassembled WGS sequence"/>
</dbReference>
<dbReference type="InterPro" id="IPR017452">
    <property type="entry name" value="GPCR_Rhodpsn_7TM"/>
</dbReference>
<evidence type="ECO:0000256" key="8">
    <source>
        <dbReference type="ARBA" id="ARBA00023040"/>
    </source>
</evidence>
<evidence type="ECO:0000256" key="15">
    <source>
        <dbReference type="ARBA" id="ARBA00073686"/>
    </source>
</evidence>
<keyword evidence="10" id="KW-1015">Disulfide bond</keyword>
<evidence type="ECO:0000256" key="1">
    <source>
        <dbReference type="ARBA" id="ARBA00004141"/>
    </source>
</evidence>
<feature type="transmembrane region" description="Helical" evidence="16">
    <location>
        <begin position="123"/>
        <end position="145"/>
    </location>
</feature>
<keyword evidence="19" id="KW-1185">Reference proteome</keyword>
<sequence>MVTSYPLPEGFTELEVFGIGTILLVEALLGFCLNGLTIVSFRKIKELQTPGNLLIVSVALADCGICINAFIASFSSFLRYWPYGTDGCQIHGFQGFLTSLASISSSAAVAWDRYHHYCSRRQVHWSTTISLVIFVWLFSAFWSVMPLLGWGEYNYEPLRTCCTLDYSKGDRNYVTFLFALAIFNFLIPGFIILTAYQSIEHKFKRTGQFKFNTGFPVKTLIICWGPYCLLYFYAAVQNVTFIPLKLQMVPAIIAKTSPTMNAFLYALGNENYRGGIWQFLTGQKIEKAEVDNKIK</sequence>
<evidence type="ECO:0000256" key="11">
    <source>
        <dbReference type="ARBA" id="ARBA00023170"/>
    </source>
</evidence>
<organism evidence="18 19">
    <name type="scientific">Alligator mississippiensis</name>
    <name type="common">American alligator</name>
    <dbReference type="NCBI Taxonomy" id="8496"/>
    <lineage>
        <taxon>Eukaryota</taxon>
        <taxon>Metazoa</taxon>
        <taxon>Chordata</taxon>
        <taxon>Craniata</taxon>
        <taxon>Vertebrata</taxon>
        <taxon>Euteleostomi</taxon>
        <taxon>Archelosauria</taxon>
        <taxon>Archosauria</taxon>
        <taxon>Crocodylia</taxon>
        <taxon>Alligatoridae</taxon>
        <taxon>Alligatorinae</taxon>
        <taxon>Alligator</taxon>
    </lineage>
</organism>
<feature type="transmembrane region" description="Helical" evidence="16">
    <location>
        <begin position="16"/>
        <end position="41"/>
    </location>
</feature>
<dbReference type="GO" id="GO:0004930">
    <property type="term" value="F:G protein-coupled receptor activity"/>
    <property type="evidence" value="ECO:0007669"/>
    <property type="project" value="UniProtKB-KW"/>
</dbReference>
<gene>
    <name evidence="18" type="primary">RGR</name>
    <name evidence="18" type="ORF">Y1Q_0005278</name>
</gene>
<dbReference type="GeneID" id="102568870"/>
<keyword evidence="5" id="KW-0681">Retinal protein</keyword>
<evidence type="ECO:0000256" key="10">
    <source>
        <dbReference type="ARBA" id="ARBA00023157"/>
    </source>
</evidence>
<dbReference type="KEGG" id="amj:102568870"/>
<protein>
    <recommendedName>
        <fullName evidence="15">RPE-retinal G protein-coupled receptor</fullName>
    </recommendedName>
</protein>
<keyword evidence="8" id="KW-0297">G-protein coupled receptor</keyword>
<feature type="transmembrane region" description="Helical" evidence="16">
    <location>
        <begin position="90"/>
        <end position="111"/>
    </location>
</feature>
<dbReference type="RefSeq" id="XP_006270233.1">
    <property type="nucleotide sequence ID" value="XM_006270171.4"/>
</dbReference>
<accession>A0A151MTC6</accession>
<keyword evidence="12" id="KW-0807">Transducer</keyword>
<keyword evidence="2" id="KW-0600">Photoreceptor protein</keyword>
<dbReference type="GO" id="GO:0007601">
    <property type="term" value="P:visual perception"/>
    <property type="evidence" value="ECO:0007669"/>
    <property type="project" value="UniProtKB-KW"/>
</dbReference>
<feature type="transmembrane region" description="Helical" evidence="16">
    <location>
        <begin position="173"/>
        <end position="196"/>
    </location>
</feature>
<dbReference type="eggNOG" id="KOG3656">
    <property type="taxonomic scope" value="Eukaryota"/>
</dbReference>
<dbReference type="CTD" id="5995"/>
<dbReference type="InterPro" id="IPR001793">
    <property type="entry name" value="RPE_GPCR"/>
</dbReference>
<dbReference type="EMBL" id="AKHW03005127">
    <property type="protein sequence ID" value="KYO27724.1"/>
    <property type="molecule type" value="Genomic_DNA"/>
</dbReference>
<keyword evidence="7" id="KW-0157">Chromophore</keyword>
<evidence type="ECO:0000256" key="4">
    <source>
        <dbReference type="ARBA" id="ARBA00022692"/>
    </source>
</evidence>
<evidence type="ECO:0000256" key="7">
    <source>
        <dbReference type="ARBA" id="ARBA00022991"/>
    </source>
</evidence>
<keyword evidence="11 18" id="KW-0675">Receptor</keyword>
<evidence type="ECO:0000256" key="13">
    <source>
        <dbReference type="ARBA" id="ARBA00023305"/>
    </source>
</evidence>
<dbReference type="InterPro" id="IPR000276">
    <property type="entry name" value="GPCR_Rhodpsn"/>
</dbReference>
<comment type="caution">
    <text evidence="18">The sequence shown here is derived from an EMBL/GenBank/DDBJ whole genome shotgun (WGS) entry which is preliminary data.</text>
</comment>
<dbReference type="PRINTS" id="PR00667">
    <property type="entry name" value="RPERETINALR"/>
</dbReference>
<feature type="domain" description="G-protein coupled receptors family 1 profile" evidence="17">
    <location>
        <begin position="33"/>
        <end position="265"/>
    </location>
</feature>
<feature type="transmembrane region" description="Helical" evidence="16">
    <location>
        <begin position="53"/>
        <end position="78"/>
    </location>
</feature>
<dbReference type="PhylomeDB" id="A0A151MTC6"/>
<comment type="function">
    <text evidence="14">Receptor for all-trans- and 11-cis-retinal. Binds preferentially to the former and may catalyze the isomerization of the chromophore by a retinochrome-like mechanism.</text>
</comment>
<name>A0A151MTC6_ALLMI</name>
<comment type="subcellular location">
    <subcellularLocation>
        <location evidence="1">Membrane</location>
        <topology evidence="1">Multi-pass membrane protein</topology>
    </subcellularLocation>
</comment>
<dbReference type="OrthoDB" id="10015560at2759"/>
<dbReference type="GO" id="GO:0009881">
    <property type="term" value="F:photoreceptor activity"/>
    <property type="evidence" value="ECO:0007669"/>
    <property type="project" value="UniProtKB-KW"/>
</dbReference>
<dbReference type="FunFam" id="1.20.1070.10:FF:000139">
    <property type="entry name" value="RPE-retinal G protein-coupled receptor isoform X1"/>
    <property type="match status" value="1"/>
</dbReference>
<reference evidence="18 19" key="1">
    <citation type="journal article" date="2012" name="Genome Biol.">
        <title>Sequencing three crocodilian genomes to illuminate the evolution of archosaurs and amniotes.</title>
        <authorList>
            <person name="St John J.A."/>
            <person name="Braun E.L."/>
            <person name="Isberg S.R."/>
            <person name="Miles L.G."/>
            <person name="Chong A.Y."/>
            <person name="Gongora J."/>
            <person name="Dalzell P."/>
            <person name="Moran C."/>
            <person name="Bed'hom B."/>
            <person name="Abzhanov A."/>
            <person name="Burgess S.C."/>
            <person name="Cooksey A.M."/>
            <person name="Castoe T.A."/>
            <person name="Crawford N.G."/>
            <person name="Densmore L.D."/>
            <person name="Drew J.C."/>
            <person name="Edwards S.V."/>
            <person name="Faircloth B.C."/>
            <person name="Fujita M.K."/>
            <person name="Greenwold M.J."/>
            <person name="Hoffmann F.G."/>
            <person name="Howard J.M."/>
            <person name="Iguchi T."/>
            <person name="Janes D.E."/>
            <person name="Khan S.Y."/>
            <person name="Kohno S."/>
            <person name="de Koning A.J."/>
            <person name="Lance S.L."/>
            <person name="McCarthy F.M."/>
            <person name="McCormack J.E."/>
            <person name="Merchant M.E."/>
            <person name="Peterson D.G."/>
            <person name="Pollock D.D."/>
            <person name="Pourmand N."/>
            <person name="Raney B.J."/>
            <person name="Roessler K.A."/>
            <person name="Sanford J.R."/>
            <person name="Sawyer R.H."/>
            <person name="Schmidt C.J."/>
            <person name="Triplett E.W."/>
            <person name="Tuberville T.D."/>
            <person name="Venegas-Anaya M."/>
            <person name="Howard J.T."/>
            <person name="Jarvis E.D."/>
            <person name="Guillette L.J.Jr."/>
            <person name="Glenn T.C."/>
            <person name="Green R.E."/>
            <person name="Ray D.A."/>
        </authorList>
    </citation>
    <scope>NUCLEOTIDE SEQUENCE [LARGE SCALE GENOMIC DNA]</scope>
    <source>
        <strain evidence="18">KSC_2009_1</strain>
    </source>
</reference>
<dbReference type="PROSITE" id="PS00238">
    <property type="entry name" value="OPSIN"/>
    <property type="match status" value="1"/>
</dbReference>
<keyword evidence="6 16" id="KW-1133">Transmembrane helix</keyword>
<dbReference type="InterPro" id="IPR027430">
    <property type="entry name" value="Retinal_BS"/>
</dbReference>
<keyword evidence="9 16" id="KW-0472">Membrane</keyword>
<dbReference type="PRINTS" id="PR00237">
    <property type="entry name" value="GPCRRHODOPSN"/>
</dbReference>
<dbReference type="GO" id="GO:0016020">
    <property type="term" value="C:membrane"/>
    <property type="evidence" value="ECO:0007669"/>
    <property type="project" value="UniProtKB-SubCell"/>
</dbReference>
<dbReference type="AlphaFoldDB" id="A0A151MTC6"/>
<dbReference type="GO" id="GO:0007602">
    <property type="term" value="P:phototransduction"/>
    <property type="evidence" value="ECO:0007669"/>
    <property type="project" value="UniProtKB-KW"/>
</dbReference>
<dbReference type="InterPro" id="IPR050125">
    <property type="entry name" value="GPCR_opsins"/>
</dbReference>
<evidence type="ECO:0000313" key="19">
    <source>
        <dbReference type="Proteomes" id="UP000050525"/>
    </source>
</evidence>
<dbReference type="PANTHER" id="PTHR24240">
    <property type="entry name" value="OPSIN"/>
    <property type="match status" value="1"/>
</dbReference>
<evidence type="ECO:0000256" key="6">
    <source>
        <dbReference type="ARBA" id="ARBA00022989"/>
    </source>
</evidence>
<proteinExistence type="predicted"/>
<evidence type="ECO:0000256" key="9">
    <source>
        <dbReference type="ARBA" id="ARBA00023136"/>
    </source>
</evidence>
<evidence type="ECO:0000256" key="5">
    <source>
        <dbReference type="ARBA" id="ARBA00022925"/>
    </source>
</evidence>
<evidence type="ECO:0000256" key="16">
    <source>
        <dbReference type="SAM" id="Phobius"/>
    </source>
</evidence>
<dbReference type="STRING" id="8496.A0A151MTC6"/>
<evidence type="ECO:0000256" key="3">
    <source>
        <dbReference type="ARBA" id="ARBA00022606"/>
    </source>
</evidence>
<dbReference type="CDD" id="cd15072">
    <property type="entry name" value="7tmA_Retinal_GPR"/>
    <property type="match status" value="1"/>
</dbReference>
<evidence type="ECO:0000259" key="17">
    <source>
        <dbReference type="PROSITE" id="PS50262"/>
    </source>
</evidence>
<dbReference type="RefSeq" id="XP_019352598.1">
    <property type="nucleotide sequence ID" value="XM_019497053.2"/>
</dbReference>